<protein>
    <recommendedName>
        <fullName evidence="1">SET domain-containing protein</fullName>
    </recommendedName>
</protein>
<dbReference type="EMBL" id="JBJXBP010000003">
    <property type="protein sequence ID" value="KAL3837869.1"/>
    <property type="molecule type" value="Genomic_DNA"/>
</dbReference>
<dbReference type="SUPFAM" id="SSF82199">
    <property type="entry name" value="SET domain"/>
    <property type="match status" value="1"/>
</dbReference>
<evidence type="ECO:0000313" key="2">
    <source>
        <dbReference type="EMBL" id="KAL3837869.1"/>
    </source>
</evidence>
<dbReference type="FunFam" id="3.90.1410.10:FF:000005">
    <property type="entry name" value="Ribulose-1,5 bisphosphate carboxylase/oxygenase large subunit N-methyltransferase, chloroplastic"/>
    <property type="match status" value="1"/>
</dbReference>
<name>A0ABD3TLC3_9LAMI</name>
<dbReference type="InterPro" id="IPR046341">
    <property type="entry name" value="SET_dom_sf"/>
</dbReference>
<dbReference type="InterPro" id="IPR050600">
    <property type="entry name" value="SETD3_SETD6_MTase"/>
</dbReference>
<organism evidence="2 3">
    <name type="scientific">Penstemon smallii</name>
    <dbReference type="NCBI Taxonomy" id="265156"/>
    <lineage>
        <taxon>Eukaryota</taxon>
        <taxon>Viridiplantae</taxon>
        <taxon>Streptophyta</taxon>
        <taxon>Embryophyta</taxon>
        <taxon>Tracheophyta</taxon>
        <taxon>Spermatophyta</taxon>
        <taxon>Magnoliopsida</taxon>
        <taxon>eudicotyledons</taxon>
        <taxon>Gunneridae</taxon>
        <taxon>Pentapetalae</taxon>
        <taxon>asterids</taxon>
        <taxon>lamiids</taxon>
        <taxon>Lamiales</taxon>
        <taxon>Plantaginaceae</taxon>
        <taxon>Cheloneae</taxon>
        <taxon>Penstemon</taxon>
    </lineage>
</organism>
<dbReference type="PANTHER" id="PTHR13271:SF134">
    <property type="entry name" value="OS01G0976450 PROTEIN"/>
    <property type="match status" value="1"/>
</dbReference>
<dbReference type="AlphaFoldDB" id="A0ABD3TLC3"/>
<proteinExistence type="predicted"/>
<accession>A0ABD3TLC3</accession>
<comment type="caution">
    <text evidence="2">The sequence shown here is derived from an EMBL/GenBank/DDBJ whole genome shotgun (WGS) entry which is preliminary data.</text>
</comment>
<dbReference type="InterPro" id="IPR001214">
    <property type="entry name" value="SET_dom"/>
</dbReference>
<evidence type="ECO:0000259" key="1">
    <source>
        <dbReference type="Pfam" id="PF00856"/>
    </source>
</evidence>
<sequence>MLIPSAIITNTWWAQAQKPIFPALFRIFSTSRPITSVSPKASYSVDVNCINFLPWLEEKAGTKICTALSIGKSSHGRALYASENIIAGDCLFKIPYSVQLAPDNLPQDITCLLGGEVGHVAKLALFILREQRLGQNSGWEPYISLLPQPEDLHSTVFWSNDELKMIQPSALYKETLRQKTQIEEDFFSVKLAFDQFPDGFQVVTLQEFTYAYGLVTSRAWGSSRGVSMIPFADFLNHDCSSEAYVLSDEGKQHSEVIADRNYASGDQVMIRYGKFSNATLLLDFGFSVSYNHYDQVQVDLNICQNDVLYAQKLELLDRYQTPSGSSG</sequence>
<dbReference type="Proteomes" id="UP001634393">
    <property type="component" value="Unassembled WGS sequence"/>
</dbReference>
<reference evidence="2 3" key="1">
    <citation type="submission" date="2024-12" db="EMBL/GenBank/DDBJ databases">
        <title>The unique morphological basis and parallel evolutionary history of personate flowers in Penstemon.</title>
        <authorList>
            <person name="Depatie T.H."/>
            <person name="Wessinger C.A."/>
        </authorList>
    </citation>
    <scope>NUCLEOTIDE SEQUENCE [LARGE SCALE GENOMIC DNA]</scope>
    <source>
        <strain evidence="2">WTNN_2</strain>
        <tissue evidence="2">Leaf</tissue>
    </source>
</reference>
<feature type="domain" description="SET" evidence="1">
    <location>
        <begin position="76"/>
        <end position="273"/>
    </location>
</feature>
<evidence type="ECO:0000313" key="3">
    <source>
        <dbReference type="Proteomes" id="UP001634393"/>
    </source>
</evidence>
<dbReference type="Gene3D" id="3.90.1410.10">
    <property type="entry name" value="set domain protein methyltransferase, domain 1"/>
    <property type="match status" value="1"/>
</dbReference>
<gene>
    <name evidence="2" type="ORF">ACJIZ3_022460</name>
</gene>
<keyword evidence="3" id="KW-1185">Reference proteome</keyword>
<dbReference type="PANTHER" id="PTHR13271">
    <property type="entry name" value="UNCHARACTERIZED PUTATIVE METHYLTRANSFERASE"/>
    <property type="match status" value="1"/>
</dbReference>
<dbReference type="Pfam" id="PF00856">
    <property type="entry name" value="SET"/>
    <property type="match status" value="1"/>
</dbReference>